<dbReference type="PANTHER" id="PTHR30023">
    <property type="entry name" value="D-ALANYL-D-ALANINE CARBOXYPEPTIDASE"/>
    <property type="match status" value="1"/>
</dbReference>
<dbReference type="NCBIfam" id="TIGR00666">
    <property type="entry name" value="PBP4"/>
    <property type="match status" value="1"/>
</dbReference>
<dbReference type="InterPro" id="IPR000667">
    <property type="entry name" value="Peptidase_S13"/>
</dbReference>
<dbReference type="AlphaFoldDB" id="A0A644YLN4"/>
<dbReference type="PRINTS" id="PR00922">
    <property type="entry name" value="DADACBPTASE3"/>
</dbReference>
<evidence type="ECO:0000313" key="3">
    <source>
        <dbReference type="EMBL" id="MPM29239.1"/>
    </source>
</evidence>
<name>A0A644YLN4_9ZZZZ</name>
<dbReference type="GO" id="GO:0006508">
    <property type="term" value="P:proteolysis"/>
    <property type="evidence" value="ECO:0007669"/>
    <property type="project" value="InterPro"/>
</dbReference>
<dbReference type="EC" id="3.4.16.4" evidence="3"/>
<dbReference type="Gene3D" id="3.40.710.10">
    <property type="entry name" value="DD-peptidase/beta-lactamase superfamily"/>
    <property type="match status" value="1"/>
</dbReference>
<reference evidence="3" key="1">
    <citation type="submission" date="2019-08" db="EMBL/GenBank/DDBJ databases">
        <authorList>
            <person name="Kucharzyk K."/>
            <person name="Murdoch R.W."/>
            <person name="Higgins S."/>
            <person name="Loffler F."/>
        </authorList>
    </citation>
    <scope>NUCLEOTIDE SEQUENCE</scope>
</reference>
<proteinExistence type="inferred from homology"/>
<evidence type="ECO:0000256" key="1">
    <source>
        <dbReference type="ARBA" id="ARBA00006096"/>
    </source>
</evidence>
<keyword evidence="3" id="KW-0121">Carboxypeptidase</keyword>
<dbReference type="SUPFAM" id="SSF56601">
    <property type="entry name" value="beta-lactamase/transpeptidase-like"/>
    <property type="match status" value="1"/>
</dbReference>
<keyword evidence="3" id="KW-0645">Protease</keyword>
<comment type="caution">
    <text evidence="3">The sequence shown here is derived from an EMBL/GenBank/DDBJ whole genome shotgun (WGS) entry which is preliminary data.</text>
</comment>
<organism evidence="3">
    <name type="scientific">bioreactor metagenome</name>
    <dbReference type="NCBI Taxonomy" id="1076179"/>
    <lineage>
        <taxon>unclassified sequences</taxon>
        <taxon>metagenomes</taxon>
        <taxon>ecological metagenomes</taxon>
    </lineage>
</organism>
<keyword evidence="2 3" id="KW-0378">Hydrolase</keyword>
<comment type="similarity">
    <text evidence="1">Belongs to the peptidase S13 family.</text>
</comment>
<gene>
    <name evidence="3" type="primary">dacB_8</name>
    <name evidence="3" type="ORF">SDC9_75779</name>
</gene>
<dbReference type="GO" id="GO:0009002">
    <property type="term" value="F:serine-type D-Ala-D-Ala carboxypeptidase activity"/>
    <property type="evidence" value="ECO:0007669"/>
    <property type="project" value="UniProtKB-EC"/>
</dbReference>
<protein>
    <submittedName>
        <fullName evidence="3">D-alanyl-D-alanine carboxypeptidase DacB</fullName>
        <ecNumber evidence="3">3.4.16.4</ecNumber>
    </submittedName>
</protein>
<dbReference type="Pfam" id="PF02113">
    <property type="entry name" value="Peptidase_S13"/>
    <property type="match status" value="1"/>
</dbReference>
<dbReference type="GO" id="GO:0000270">
    <property type="term" value="P:peptidoglycan metabolic process"/>
    <property type="evidence" value="ECO:0007669"/>
    <property type="project" value="TreeGrafter"/>
</dbReference>
<dbReference type="InterPro" id="IPR012338">
    <property type="entry name" value="Beta-lactam/transpept-like"/>
</dbReference>
<dbReference type="PANTHER" id="PTHR30023:SF0">
    <property type="entry name" value="PENICILLIN-SENSITIVE CARBOXYPEPTIDASE A"/>
    <property type="match status" value="1"/>
</dbReference>
<evidence type="ECO:0000256" key="2">
    <source>
        <dbReference type="ARBA" id="ARBA00022801"/>
    </source>
</evidence>
<sequence>MELLGGEYRYATHVVLDENDPARILVLGSGDPTLGSEAFGDNTTAFFINATDALKKELQPDKDYSIYVVDNLFGYDGISPEWTWIDMGNYYASGSYGISIFDNSYRLFFDTSDWNAPPRILRTEPEMKKIRFSNFLTLNTSGSDNGYIYGVPFSYDRTIKGNIPAGKAEFSIKGDIPDPGLFLGETLADYLIRSGIRISKVETARSDYLAKKPQPYKVGKIVHTQTSRPMKDIVKEVNVKSNNHYAEHLIRTIGRAQNADIYSDPLQAGIDYIKKFWEQQGVPTASLTLYDGSGLAPQDAFSPAFLNEVLFFMYSKSKNYSVFFDSLPVTGQDGTLRSFMRGTKYEGKISAKSGSIGGVQCYSGYLMDGSKQYAFTVMVNKFNGTRSQVRSAIEKFLSTL</sequence>
<accession>A0A644YLN4</accession>
<dbReference type="EMBL" id="VSSQ01005459">
    <property type="protein sequence ID" value="MPM29239.1"/>
    <property type="molecule type" value="Genomic_DNA"/>
</dbReference>